<proteinExistence type="predicted"/>
<dbReference type="EMBL" id="JAACJJ010000043">
    <property type="protein sequence ID" value="KAF5315014.1"/>
    <property type="molecule type" value="Genomic_DNA"/>
</dbReference>
<protein>
    <recommendedName>
        <fullName evidence="5">Glycoside hydrolase family 71 protein</fullName>
    </recommendedName>
</protein>
<keyword evidence="2" id="KW-0732">Signal</keyword>
<feature type="chain" id="PRO_5034865839" description="Glycoside hydrolase family 71 protein" evidence="2">
    <location>
        <begin position="18"/>
        <end position="651"/>
    </location>
</feature>
<dbReference type="AlphaFoldDB" id="A0A8H5EWL2"/>
<dbReference type="CDD" id="cd11577">
    <property type="entry name" value="GH71"/>
    <property type="match status" value="1"/>
</dbReference>
<feature type="region of interest" description="Disordered" evidence="1">
    <location>
        <begin position="345"/>
        <end position="366"/>
    </location>
</feature>
<evidence type="ECO:0000313" key="4">
    <source>
        <dbReference type="Proteomes" id="UP000567179"/>
    </source>
</evidence>
<reference evidence="3 4" key="1">
    <citation type="journal article" date="2020" name="ISME J.">
        <title>Uncovering the hidden diversity of litter-decomposition mechanisms in mushroom-forming fungi.</title>
        <authorList>
            <person name="Floudas D."/>
            <person name="Bentzer J."/>
            <person name="Ahren D."/>
            <person name="Johansson T."/>
            <person name="Persson P."/>
            <person name="Tunlid A."/>
        </authorList>
    </citation>
    <scope>NUCLEOTIDE SEQUENCE [LARGE SCALE GENOMIC DNA]</scope>
    <source>
        <strain evidence="3 4">CBS 101986</strain>
    </source>
</reference>
<feature type="compositionally biased region" description="Polar residues" evidence="1">
    <location>
        <begin position="346"/>
        <end position="364"/>
    </location>
</feature>
<feature type="compositionally biased region" description="Low complexity" evidence="1">
    <location>
        <begin position="82"/>
        <end position="145"/>
    </location>
</feature>
<evidence type="ECO:0000256" key="1">
    <source>
        <dbReference type="SAM" id="MobiDB-lite"/>
    </source>
</evidence>
<dbReference type="Pfam" id="PF03659">
    <property type="entry name" value="Glyco_hydro_71"/>
    <property type="match status" value="1"/>
</dbReference>
<dbReference type="InterPro" id="IPR005197">
    <property type="entry name" value="Glyco_hydro_71"/>
</dbReference>
<organism evidence="3 4">
    <name type="scientific">Psilocybe cf. subviscida</name>
    <dbReference type="NCBI Taxonomy" id="2480587"/>
    <lineage>
        <taxon>Eukaryota</taxon>
        <taxon>Fungi</taxon>
        <taxon>Dikarya</taxon>
        <taxon>Basidiomycota</taxon>
        <taxon>Agaricomycotina</taxon>
        <taxon>Agaricomycetes</taxon>
        <taxon>Agaricomycetidae</taxon>
        <taxon>Agaricales</taxon>
        <taxon>Agaricineae</taxon>
        <taxon>Strophariaceae</taxon>
        <taxon>Psilocybe</taxon>
    </lineage>
</organism>
<evidence type="ECO:0000313" key="3">
    <source>
        <dbReference type="EMBL" id="KAF5315014.1"/>
    </source>
</evidence>
<evidence type="ECO:0008006" key="5">
    <source>
        <dbReference type="Google" id="ProtNLM"/>
    </source>
</evidence>
<feature type="region of interest" description="Disordered" evidence="1">
    <location>
        <begin position="49"/>
        <end position="161"/>
    </location>
</feature>
<gene>
    <name evidence="3" type="ORF">D9619_007109</name>
</gene>
<feature type="signal peptide" evidence="2">
    <location>
        <begin position="1"/>
        <end position="17"/>
    </location>
</feature>
<comment type="caution">
    <text evidence="3">The sequence shown here is derived from an EMBL/GenBank/DDBJ whole genome shotgun (WGS) entry which is preliminary data.</text>
</comment>
<evidence type="ECO:0000256" key="2">
    <source>
        <dbReference type="SAM" id="SignalP"/>
    </source>
</evidence>
<dbReference type="Proteomes" id="UP000567179">
    <property type="component" value="Unassembled WGS sequence"/>
</dbReference>
<dbReference type="OrthoDB" id="3257981at2759"/>
<accession>A0A8H5EWL2</accession>
<name>A0A8H5EWL2_9AGAR</name>
<dbReference type="GO" id="GO:0051118">
    <property type="term" value="F:glucan endo-1,3-alpha-glucosidase activity"/>
    <property type="evidence" value="ECO:0007669"/>
    <property type="project" value="InterPro"/>
</dbReference>
<dbReference type="Gene3D" id="3.20.20.80">
    <property type="entry name" value="Glycosidases"/>
    <property type="match status" value="1"/>
</dbReference>
<keyword evidence="4" id="KW-1185">Reference proteome</keyword>
<sequence length="651" mass="69529">MLFNTLIPCFLALSATAAVIPVRLVRIGHELKPNYHLAKRDPQSTITLISAADPTEAPNDEPTTTTRHRKTVTVFITQGSEPTTTQAAPTTTASAAASTTQSPSSSPSPSPSSTANASSTQSTSASASPSNTMASASATASGQPQPSQPPQPPADTDGSPKYVVAHHMVGNTFPYTLQDWKDDITLAHQSGIDGFALNMGRDDWQPARVNDAYEAAKQSGVDFKLFLSLDMTSLGCASPADAQTLRDLVTSHANHPNQLMYSGRAFVSTFAGENCNFGQGSAAQGWKSQFTQPLSGKIYFVPSFFVDPATFKDFAGVMDGDFNWNSGWPIQVTTEFAQNAVKEFSQAEQQNEGQGSNSNANARLTTPGAGGSLAANVASAVEAMLSKTQQALAKFIGSTDTDDQHISGLEALQGNVNKRDGDADGKPAYMAAVSPWFFTHYGPDSFNKNFVFLSDQHLYSKRWDSLIAQRDKFDIVQVLTWNDYGESHYVGPIKGAQPNSQAWTDGMDHIAWLALTRYYASAFKTGSYPAITQDALVMWSRPHPTNAQAQADSVPPPTNFALFEDAVWAVVMAKEPATVVLSVNADGSNGKTFDVPAGVSKLAIPISAGGTMHAVVQREGKSVLELKPEFTFQGSPKTYNYNAFVAGATAD</sequence>